<dbReference type="PROSITE" id="PS50928">
    <property type="entry name" value="ABC_TM1"/>
    <property type="match status" value="1"/>
</dbReference>
<dbReference type="RefSeq" id="WP_068371797.1">
    <property type="nucleotide sequence ID" value="NZ_CBCSEB010000011.1"/>
</dbReference>
<dbReference type="PANTHER" id="PTHR30614:SF34">
    <property type="entry name" value="BLR6398 PROTEIN"/>
    <property type="match status" value="1"/>
</dbReference>
<keyword evidence="12" id="KW-1185">Reference proteome</keyword>
<dbReference type="Pfam" id="PF00528">
    <property type="entry name" value="BPD_transp_1"/>
    <property type="match status" value="1"/>
</dbReference>
<protein>
    <submittedName>
        <fullName evidence="11">Amino acid ABC transporter membrane protein 2 (PAAT family)</fullName>
    </submittedName>
    <submittedName>
        <fullName evidence="10">Amino acid ABC transporter permease</fullName>
    </submittedName>
</protein>
<name>A0A171KR91_9BURK</name>
<reference evidence="10 12" key="1">
    <citation type="submission" date="2015-04" db="EMBL/GenBank/DDBJ databases">
        <title>Genome sequence of Kerstersia gyiorum CG1.</title>
        <authorList>
            <person name="Greninger A.L."/>
            <person name="Kozyreva V."/>
            <person name="Chaturvedi V."/>
        </authorList>
    </citation>
    <scope>NUCLEOTIDE SEQUENCE [LARGE SCALE GENOMIC DNA]</scope>
    <source>
        <strain evidence="10 12">CG1</strain>
    </source>
</reference>
<dbReference type="GO" id="GO:0022857">
    <property type="term" value="F:transmembrane transporter activity"/>
    <property type="evidence" value="ECO:0007669"/>
    <property type="project" value="InterPro"/>
</dbReference>
<keyword evidence="5 8" id="KW-0812">Transmembrane</keyword>
<organism evidence="10 12">
    <name type="scientific">Kerstersia gyiorum</name>
    <dbReference type="NCBI Taxonomy" id="206506"/>
    <lineage>
        <taxon>Bacteria</taxon>
        <taxon>Pseudomonadati</taxon>
        <taxon>Pseudomonadota</taxon>
        <taxon>Betaproteobacteria</taxon>
        <taxon>Burkholderiales</taxon>
        <taxon>Alcaligenaceae</taxon>
        <taxon>Kerstersia</taxon>
    </lineage>
</organism>
<keyword evidence="3 8" id="KW-0813">Transport</keyword>
<dbReference type="STRING" id="206506.AAV32_11165"/>
<dbReference type="Gene3D" id="1.10.3720.10">
    <property type="entry name" value="MetI-like"/>
    <property type="match status" value="1"/>
</dbReference>
<evidence type="ECO:0000256" key="1">
    <source>
        <dbReference type="ARBA" id="ARBA00004429"/>
    </source>
</evidence>
<dbReference type="Proteomes" id="UP000292039">
    <property type="component" value="Unassembled WGS sequence"/>
</dbReference>
<evidence type="ECO:0000256" key="7">
    <source>
        <dbReference type="ARBA" id="ARBA00023136"/>
    </source>
</evidence>
<proteinExistence type="inferred from homology"/>
<evidence type="ECO:0000313" key="11">
    <source>
        <dbReference type="EMBL" id="RZS69663.1"/>
    </source>
</evidence>
<evidence type="ECO:0000313" key="12">
    <source>
        <dbReference type="Proteomes" id="UP000078084"/>
    </source>
</evidence>
<evidence type="ECO:0000259" key="9">
    <source>
        <dbReference type="PROSITE" id="PS50928"/>
    </source>
</evidence>
<accession>A0A171KR91</accession>
<dbReference type="EMBL" id="SGWZ01000003">
    <property type="protein sequence ID" value="RZS69663.1"/>
    <property type="molecule type" value="Genomic_DNA"/>
</dbReference>
<dbReference type="InterPro" id="IPR035906">
    <property type="entry name" value="MetI-like_sf"/>
</dbReference>
<dbReference type="Proteomes" id="UP000078084">
    <property type="component" value="Unassembled WGS sequence"/>
</dbReference>
<keyword evidence="6 8" id="KW-1133">Transmembrane helix</keyword>
<dbReference type="GO" id="GO:0043190">
    <property type="term" value="C:ATP-binding cassette (ABC) transporter complex"/>
    <property type="evidence" value="ECO:0007669"/>
    <property type="project" value="InterPro"/>
</dbReference>
<feature type="transmembrane region" description="Helical" evidence="8">
    <location>
        <begin position="53"/>
        <end position="74"/>
    </location>
</feature>
<dbReference type="GO" id="GO:0006865">
    <property type="term" value="P:amino acid transport"/>
    <property type="evidence" value="ECO:0007669"/>
    <property type="project" value="TreeGrafter"/>
</dbReference>
<dbReference type="SUPFAM" id="SSF161098">
    <property type="entry name" value="MetI-like"/>
    <property type="match status" value="1"/>
</dbReference>
<dbReference type="InterPro" id="IPR000515">
    <property type="entry name" value="MetI-like"/>
</dbReference>
<dbReference type="CDD" id="cd06261">
    <property type="entry name" value="TM_PBP2"/>
    <property type="match status" value="1"/>
</dbReference>
<evidence type="ECO:0000313" key="10">
    <source>
        <dbReference type="EMBL" id="KKO71408.1"/>
    </source>
</evidence>
<evidence type="ECO:0000256" key="4">
    <source>
        <dbReference type="ARBA" id="ARBA00022475"/>
    </source>
</evidence>
<dbReference type="NCBIfam" id="TIGR01726">
    <property type="entry name" value="HEQRo_perm_3TM"/>
    <property type="match status" value="1"/>
</dbReference>
<comment type="similarity">
    <text evidence="2">Belongs to the binding-protein-dependent transport system permease family. HisMQ subfamily.</text>
</comment>
<gene>
    <name evidence="10" type="ORF">AAV32_11165</name>
    <name evidence="11" type="ORF">EV679_2268</name>
</gene>
<dbReference type="GeneID" id="99725670"/>
<feature type="transmembrane region" description="Helical" evidence="8">
    <location>
        <begin position="20"/>
        <end position="41"/>
    </location>
</feature>
<feature type="transmembrane region" description="Helical" evidence="8">
    <location>
        <begin position="184"/>
        <end position="204"/>
    </location>
</feature>
<feature type="transmembrane region" description="Helical" evidence="8">
    <location>
        <begin position="86"/>
        <end position="105"/>
    </location>
</feature>
<dbReference type="InterPro" id="IPR043429">
    <property type="entry name" value="ArtM/GltK/GlnP/TcyL/YhdX-like"/>
</dbReference>
<reference evidence="11 13" key="2">
    <citation type="submission" date="2019-02" db="EMBL/GenBank/DDBJ databases">
        <title>Genomic Encyclopedia of Type Strains, Phase IV (KMG-IV): sequencing the most valuable type-strain genomes for metagenomic binning, comparative biology and taxonomic classification.</title>
        <authorList>
            <person name="Goeker M."/>
        </authorList>
    </citation>
    <scope>NUCLEOTIDE SEQUENCE [LARGE SCALE GENOMIC DNA]</scope>
    <source>
        <strain evidence="11 13">DSM 16618</strain>
    </source>
</reference>
<comment type="caution">
    <text evidence="10">The sequence shown here is derived from an EMBL/GenBank/DDBJ whole genome shotgun (WGS) entry which is preliminary data.</text>
</comment>
<evidence type="ECO:0000256" key="8">
    <source>
        <dbReference type="RuleBase" id="RU363032"/>
    </source>
</evidence>
<keyword evidence="4" id="KW-1003">Cell membrane</keyword>
<dbReference type="EMBL" id="LBNE01000007">
    <property type="protein sequence ID" value="KKO71408.1"/>
    <property type="molecule type" value="Genomic_DNA"/>
</dbReference>
<dbReference type="AlphaFoldDB" id="A0A171KR91"/>
<sequence length="219" mass="24207">MIDFPFSAIAWQLLLALRWTVLLSLLAFIGGGALGLLLLVLRLGANPWPRRCIQLYVQIFQGTPLLMQLFLVYFGLPMLGLDTPPLLAAGLCLALYAGAFLCEIWRGCVESIPRGQWEASSSLALNRYEQLRHVILPQAARMALAPTAGFLVQVIKGTALASVIGFVEITKAGQMMANVTHQPFLIYGCVALLYFALCYPVSLWSRHLEHSMRRPAPRP</sequence>
<keyword evidence="7 8" id="KW-0472">Membrane</keyword>
<feature type="transmembrane region" description="Helical" evidence="8">
    <location>
        <begin position="142"/>
        <end position="164"/>
    </location>
</feature>
<feature type="domain" description="ABC transmembrane type-1" evidence="9">
    <location>
        <begin position="17"/>
        <end position="205"/>
    </location>
</feature>
<evidence type="ECO:0000256" key="5">
    <source>
        <dbReference type="ARBA" id="ARBA00022692"/>
    </source>
</evidence>
<evidence type="ECO:0000313" key="13">
    <source>
        <dbReference type="Proteomes" id="UP000292039"/>
    </source>
</evidence>
<evidence type="ECO:0000256" key="3">
    <source>
        <dbReference type="ARBA" id="ARBA00022448"/>
    </source>
</evidence>
<dbReference type="PANTHER" id="PTHR30614">
    <property type="entry name" value="MEMBRANE COMPONENT OF AMINO ACID ABC TRANSPORTER"/>
    <property type="match status" value="1"/>
</dbReference>
<evidence type="ECO:0000256" key="6">
    <source>
        <dbReference type="ARBA" id="ARBA00022989"/>
    </source>
</evidence>
<evidence type="ECO:0000256" key="2">
    <source>
        <dbReference type="ARBA" id="ARBA00010072"/>
    </source>
</evidence>
<dbReference type="InterPro" id="IPR010065">
    <property type="entry name" value="AA_ABC_transptr_permease_3TM"/>
</dbReference>
<dbReference type="PATRIC" id="fig|206506.3.peg.2381"/>
<comment type="subcellular location">
    <subcellularLocation>
        <location evidence="1">Cell inner membrane</location>
        <topology evidence="1">Multi-pass membrane protein</topology>
    </subcellularLocation>
    <subcellularLocation>
        <location evidence="8">Cell membrane</location>
        <topology evidence="8">Multi-pass membrane protein</topology>
    </subcellularLocation>
</comment>